<dbReference type="SUPFAM" id="SSF52777">
    <property type="entry name" value="CoA-dependent acyltransferases"/>
    <property type="match status" value="1"/>
</dbReference>
<dbReference type="PANTHER" id="PTHR45527:SF14">
    <property type="entry name" value="PLIPASTATIN SYNTHASE SUBUNIT B"/>
    <property type="match status" value="1"/>
</dbReference>
<dbReference type="InterPro" id="IPR020806">
    <property type="entry name" value="PKS_PP-bd"/>
</dbReference>
<reference evidence="7" key="1">
    <citation type="journal article" date="2019" name="Int. J. Syst. Evol. Microbiol.">
        <title>The Global Catalogue of Microorganisms (GCM) 10K type strain sequencing project: providing services to taxonomists for standard genome sequencing and annotation.</title>
        <authorList>
            <consortium name="The Broad Institute Genomics Platform"/>
            <consortium name="The Broad Institute Genome Sequencing Center for Infectious Disease"/>
            <person name="Wu L."/>
            <person name="Ma J."/>
        </authorList>
    </citation>
    <scope>NUCLEOTIDE SEQUENCE [LARGE SCALE GENOMIC DNA]</scope>
    <source>
        <strain evidence="7">CCUG 62974</strain>
    </source>
</reference>
<gene>
    <name evidence="6" type="ORF">ACFQ08_46050</name>
</gene>
<dbReference type="Pfam" id="PF00668">
    <property type="entry name" value="Condensation"/>
    <property type="match status" value="1"/>
</dbReference>
<name>A0ABW3E7B4_9ACTN</name>
<dbReference type="EMBL" id="JBHTHX010003637">
    <property type="protein sequence ID" value="MFD0891964.1"/>
    <property type="molecule type" value="Genomic_DNA"/>
</dbReference>
<feature type="non-terminal residue" evidence="6">
    <location>
        <position position="169"/>
    </location>
</feature>
<dbReference type="PANTHER" id="PTHR45527">
    <property type="entry name" value="NONRIBOSOMAL PEPTIDE SYNTHETASE"/>
    <property type="match status" value="1"/>
</dbReference>
<sequence>KLDREALPTPEQQGTGPDHISPRDPVEELLATLCAEALGIDPTQVGVYDDFFELGGHSLLVTRLIARVRGVLGASLTPRDVFEHSTVAGLAYLVRECHGTTPLPRIRRADRAASASLSPGQERLWFLEQLQPGTATYTIPLVYRLRGVVDVAALRAALADVVDRHEVLR</sequence>
<keyword evidence="7" id="KW-1185">Reference proteome</keyword>
<dbReference type="InterPro" id="IPR006162">
    <property type="entry name" value="Ppantetheine_attach_site"/>
</dbReference>
<dbReference type="InterPro" id="IPR036736">
    <property type="entry name" value="ACP-like_sf"/>
</dbReference>
<evidence type="ECO:0000256" key="4">
    <source>
        <dbReference type="SAM" id="MobiDB-lite"/>
    </source>
</evidence>
<dbReference type="InterPro" id="IPR001242">
    <property type="entry name" value="Condensation_dom"/>
</dbReference>
<feature type="region of interest" description="Disordered" evidence="4">
    <location>
        <begin position="1"/>
        <end position="23"/>
    </location>
</feature>
<dbReference type="PROSITE" id="PS00012">
    <property type="entry name" value="PHOSPHOPANTETHEINE"/>
    <property type="match status" value="1"/>
</dbReference>
<dbReference type="SUPFAM" id="SSF47336">
    <property type="entry name" value="ACP-like"/>
    <property type="match status" value="1"/>
</dbReference>
<evidence type="ECO:0000313" key="6">
    <source>
        <dbReference type="EMBL" id="MFD0891964.1"/>
    </source>
</evidence>
<proteinExistence type="predicted"/>
<dbReference type="InterPro" id="IPR009081">
    <property type="entry name" value="PP-bd_ACP"/>
</dbReference>
<keyword evidence="2" id="KW-0596">Phosphopantetheine</keyword>
<evidence type="ECO:0000256" key="1">
    <source>
        <dbReference type="ARBA" id="ARBA00001957"/>
    </source>
</evidence>
<dbReference type="InterPro" id="IPR023213">
    <property type="entry name" value="CAT-like_dom_sf"/>
</dbReference>
<accession>A0ABW3E7B4</accession>
<dbReference type="Gene3D" id="3.30.559.10">
    <property type="entry name" value="Chloramphenicol acetyltransferase-like domain"/>
    <property type="match status" value="1"/>
</dbReference>
<evidence type="ECO:0000313" key="7">
    <source>
        <dbReference type="Proteomes" id="UP001597024"/>
    </source>
</evidence>
<dbReference type="Proteomes" id="UP001597024">
    <property type="component" value="Unassembled WGS sequence"/>
</dbReference>
<dbReference type="SMART" id="SM00823">
    <property type="entry name" value="PKS_PP"/>
    <property type="match status" value="1"/>
</dbReference>
<keyword evidence="3" id="KW-0597">Phosphoprotein</keyword>
<comment type="caution">
    <text evidence="6">The sequence shown here is derived from an EMBL/GenBank/DDBJ whole genome shotgun (WGS) entry which is preliminary data.</text>
</comment>
<dbReference type="PROSITE" id="PS50075">
    <property type="entry name" value="CARRIER"/>
    <property type="match status" value="1"/>
</dbReference>
<feature type="domain" description="Carrier" evidence="5">
    <location>
        <begin position="24"/>
        <end position="98"/>
    </location>
</feature>
<protein>
    <submittedName>
        <fullName evidence="6">Phosphopantetheine-binding protein</fullName>
    </submittedName>
</protein>
<evidence type="ECO:0000259" key="5">
    <source>
        <dbReference type="PROSITE" id="PS50075"/>
    </source>
</evidence>
<dbReference type="Gene3D" id="1.10.1200.10">
    <property type="entry name" value="ACP-like"/>
    <property type="match status" value="1"/>
</dbReference>
<comment type="cofactor">
    <cofactor evidence="1">
        <name>pantetheine 4'-phosphate</name>
        <dbReference type="ChEBI" id="CHEBI:47942"/>
    </cofactor>
</comment>
<evidence type="ECO:0000256" key="2">
    <source>
        <dbReference type="ARBA" id="ARBA00022450"/>
    </source>
</evidence>
<dbReference type="Pfam" id="PF00550">
    <property type="entry name" value="PP-binding"/>
    <property type="match status" value="1"/>
</dbReference>
<evidence type="ECO:0000256" key="3">
    <source>
        <dbReference type="ARBA" id="ARBA00022553"/>
    </source>
</evidence>
<feature type="non-terminal residue" evidence="6">
    <location>
        <position position="1"/>
    </location>
</feature>
<organism evidence="6 7">
    <name type="scientific">Streptosporangium algeriense</name>
    <dbReference type="NCBI Taxonomy" id="1682748"/>
    <lineage>
        <taxon>Bacteria</taxon>
        <taxon>Bacillati</taxon>
        <taxon>Actinomycetota</taxon>
        <taxon>Actinomycetes</taxon>
        <taxon>Streptosporangiales</taxon>
        <taxon>Streptosporangiaceae</taxon>
        <taxon>Streptosporangium</taxon>
    </lineage>
</organism>